<dbReference type="AlphaFoldDB" id="X0ZHW2"/>
<evidence type="ECO:0000313" key="1">
    <source>
        <dbReference type="EMBL" id="GAG59943.1"/>
    </source>
</evidence>
<organism evidence="1">
    <name type="scientific">marine sediment metagenome</name>
    <dbReference type="NCBI Taxonomy" id="412755"/>
    <lineage>
        <taxon>unclassified sequences</taxon>
        <taxon>metagenomes</taxon>
        <taxon>ecological metagenomes</taxon>
    </lineage>
</organism>
<sequence>MSYTKFERGKYIRLKMIHLLLLDLVSSEEFGIVWNLMDNLETAGTTHCQELAKNKYYIKAVAEWVKARQAQRQRFSESKSM</sequence>
<name>X0ZHW2_9ZZZZ</name>
<proteinExistence type="predicted"/>
<dbReference type="EMBL" id="BART01007578">
    <property type="protein sequence ID" value="GAG59943.1"/>
    <property type="molecule type" value="Genomic_DNA"/>
</dbReference>
<comment type="caution">
    <text evidence="1">The sequence shown here is derived from an EMBL/GenBank/DDBJ whole genome shotgun (WGS) entry which is preliminary data.</text>
</comment>
<reference evidence="1" key="1">
    <citation type="journal article" date="2014" name="Front. Microbiol.">
        <title>High frequency of phylogenetically diverse reductive dehalogenase-homologous genes in deep subseafloor sedimentary metagenomes.</title>
        <authorList>
            <person name="Kawai M."/>
            <person name="Futagami T."/>
            <person name="Toyoda A."/>
            <person name="Takaki Y."/>
            <person name="Nishi S."/>
            <person name="Hori S."/>
            <person name="Arai W."/>
            <person name="Tsubouchi T."/>
            <person name="Morono Y."/>
            <person name="Uchiyama I."/>
            <person name="Ito T."/>
            <person name="Fujiyama A."/>
            <person name="Inagaki F."/>
            <person name="Takami H."/>
        </authorList>
    </citation>
    <scope>NUCLEOTIDE SEQUENCE</scope>
    <source>
        <strain evidence="1">Expedition CK06-06</strain>
    </source>
</reference>
<protein>
    <submittedName>
        <fullName evidence="1">Uncharacterized protein</fullName>
    </submittedName>
</protein>
<accession>X0ZHW2</accession>
<gene>
    <name evidence="1" type="ORF">S01H4_17219</name>
</gene>